<organism evidence="3 4">
    <name type="scientific">Candidatus Desulfovibrio intestinipullorum</name>
    <dbReference type="NCBI Taxonomy" id="2838536"/>
    <lineage>
        <taxon>Bacteria</taxon>
        <taxon>Pseudomonadati</taxon>
        <taxon>Thermodesulfobacteriota</taxon>
        <taxon>Desulfovibrionia</taxon>
        <taxon>Desulfovibrionales</taxon>
        <taxon>Desulfovibrionaceae</taxon>
        <taxon>Desulfovibrio</taxon>
    </lineage>
</organism>
<dbReference type="PANTHER" id="PTHR21240:SF28">
    <property type="entry name" value="ISO-OROTATE DECARBOXYLASE (EUROFUNG)"/>
    <property type="match status" value="1"/>
</dbReference>
<dbReference type="SUPFAM" id="SSF51556">
    <property type="entry name" value="Metallo-dependent hydrolases"/>
    <property type="match status" value="1"/>
</dbReference>
<evidence type="ECO:0000256" key="1">
    <source>
        <dbReference type="ARBA" id="ARBA00023239"/>
    </source>
</evidence>
<keyword evidence="1" id="KW-0456">Lyase</keyword>
<comment type="caution">
    <text evidence="3">The sequence shown here is derived from an EMBL/GenBank/DDBJ whole genome shotgun (WGS) entry which is preliminary data.</text>
</comment>
<dbReference type="InterPro" id="IPR032465">
    <property type="entry name" value="ACMSD"/>
</dbReference>
<dbReference type="GO" id="GO:0016831">
    <property type="term" value="F:carboxy-lyase activity"/>
    <property type="evidence" value="ECO:0007669"/>
    <property type="project" value="InterPro"/>
</dbReference>
<evidence type="ECO:0000259" key="2">
    <source>
        <dbReference type="Pfam" id="PF04909"/>
    </source>
</evidence>
<dbReference type="GO" id="GO:0019748">
    <property type="term" value="P:secondary metabolic process"/>
    <property type="evidence" value="ECO:0007669"/>
    <property type="project" value="TreeGrafter"/>
</dbReference>
<accession>A0A9D1TPM7</accession>
<sequence length="269" mass="29839">MRIDMHTHAFHHRVAARAVEQLNRGLSLHCEASGSLQDLILEEEGCGMDRFAVLCCAAEPEQVRAVNNFAFSLRKTDERIIPFGTVHPGGSDWAEELDRLAVHGIGGIKLHPDYQGFSMADPGLCALLEACEGRFCVLFHVGSPASPRTAPSSPQALLKLAQNFPRVDIIAAHLGGYHMWQHVAEVFAGVRCPHLWFDTSSTTAYLDEKTLQGLLRLLPFDHCFFGSDWPIFHLDQELERLQGKGGLGRTQLEALLQQAAPLLQNYYSL</sequence>
<dbReference type="InterPro" id="IPR032466">
    <property type="entry name" value="Metal_Hydrolase"/>
</dbReference>
<dbReference type="GO" id="GO:0005737">
    <property type="term" value="C:cytoplasm"/>
    <property type="evidence" value="ECO:0007669"/>
    <property type="project" value="TreeGrafter"/>
</dbReference>
<protein>
    <submittedName>
        <fullName evidence="3">Amidohydrolase family protein</fullName>
    </submittedName>
</protein>
<dbReference type="EMBL" id="DXHV01000062">
    <property type="protein sequence ID" value="HIW00843.1"/>
    <property type="molecule type" value="Genomic_DNA"/>
</dbReference>
<dbReference type="Pfam" id="PF04909">
    <property type="entry name" value="Amidohydro_2"/>
    <property type="match status" value="1"/>
</dbReference>
<dbReference type="PANTHER" id="PTHR21240">
    <property type="entry name" value="2-AMINO-3-CARBOXYLMUCONATE-6-SEMIALDEHYDE DECARBOXYLASE"/>
    <property type="match status" value="1"/>
</dbReference>
<reference evidence="3" key="1">
    <citation type="journal article" date="2021" name="PeerJ">
        <title>Extensive microbial diversity within the chicken gut microbiome revealed by metagenomics and culture.</title>
        <authorList>
            <person name="Gilroy R."/>
            <person name="Ravi A."/>
            <person name="Getino M."/>
            <person name="Pursley I."/>
            <person name="Horton D.L."/>
            <person name="Alikhan N.F."/>
            <person name="Baker D."/>
            <person name="Gharbi K."/>
            <person name="Hall N."/>
            <person name="Watson M."/>
            <person name="Adriaenssens E.M."/>
            <person name="Foster-Nyarko E."/>
            <person name="Jarju S."/>
            <person name="Secka A."/>
            <person name="Antonio M."/>
            <person name="Oren A."/>
            <person name="Chaudhuri R.R."/>
            <person name="La Ragione R."/>
            <person name="Hildebrand F."/>
            <person name="Pallen M.J."/>
        </authorList>
    </citation>
    <scope>NUCLEOTIDE SEQUENCE</scope>
    <source>
        <strain evidence="3">ChiHecec2B26-446</strain>
    </source>
</reference>
<feature type="domain" description="Amidohydrolase-related" evidence="2">
    <location>
        <begin position="61"/>
        <end position="251"/>
    </location>
</feature>
<reference evidence="3" key="2">
    <citation type="submission" date="2021-04" db="EMBL/GenBank/DDBJ databases">
        <authorList>
            <person name="Gilroy R."/>
        </authorList>
    </citation>
    <scope>NUCLEOTIDE SEQUENCE</scope>
    <source>
        <strain evidence="3">ChiHecec2B26-446</strain>
    </source>
</reference>
<dbReference type="GO" id="GO:0016787">
    <property type="term" value="F:hydrolase activity"/>
    <property type="evidence" value="ECO:0007669"/>
    <property type="project" value="InterPro"/>
</dbReference>
<name>A0A9D1TPM7_9BACT</name>
<dbReference type="InterPro" id="IPR006680">
    <property type="entry name" value="Amidohydro-rel"/>
</dbReference>
<evidence type="ECO:0000313" key="4">
    <source>
        <dbReference type="Proteomes" id="UP000886752"/>
    </source>
</evidence>
<proteinExistence type="predicted"/>
<gene>
    <name evidence="3" type="ORF">H9894_06600</name>
</gene>
<dbReference type="Gene3D" id="3.20.20.140">
    <property type="entry name" value="Metal-dependent hydrolases"/>
    <property type="match status" value="1"/>
</dbReference>
<evidence type="ECO:0000313" key="3">
    <source>
        <dbReference type="EMBL" id="HIW00843.1"/>
    </source>
</evidence>
<dbReference type="AlphaFoldDB" id="A0A9D1TPM7"/>
<dbReference type="Proteomes" id="UP000886752">
    <property type="component" value="Unassembled WGS sequence"/>
</dbReference>